<dbReference type="GO" id="GO:0030151">
    <property type="term" value="F:molybdenum ion binding"/>
    <property type="evidence" value="ECO:0007669"/>
    <property type="project" value="InterPro"/>
</dbReference>
<sequence length="234" mass="25944">MPNMHQIQVSAVAAAGSARQISIAGDDSNNYQILPDGRPCQMDLKLSFDDYVLYCVLLRVLEEIEAGMATATEATGLSLAELRDIPFCSLPARLIRAVAEEEAGASAPDAEEQLLIDMLLAHVRPGDLEGARFAKIIARRCLREDHLWRDLGLLHQADLGRLLREHFPALAAGNIHKMRWKKYFYRKLCEAEGFSLCSAPSCEECGDLNECFEPEDSEGFSTAAVFVTREAERT</sequence>
<gene>
    <name evidence="1" type="ORF">CPT34_33175</name>
</gene>
<protein>
    <submittedName>
        <fullName evidence="1">Nitrogen fixation protein NifQ</fullName>
    </submittedName>
</protein>
<accession>A0A2A5KIR3</accession>
<dbReference type="GO" id="GO:0009399">
    <property type="term" value="P:nitrogen fixation"/>
    <property type="evidence" value="ECO:0007669"/>
    <property type="project" value="InterPro"/>
</dbReference>
<comment type="caution">
    <text evidence="1">The sequence shown here is derived from an EMBL/GenBank/DDBJ whole genome shotgun (WGS) entry which is preliminary data.</text>
</comment>
<keyword evidence="2" id="KW-1185">Reference proteome</keyword>
<dbReference type="RefSeq" id="WP_096765138.1">
    <property type="nucleotide sequence ID" value="NZ_NXDM01000072.1"/>
</dbReference>
<dbReference type="EMBL" id="NXDM01000072">
    <property type="protein sequence ID" value="PCK76877.1"/>
    <property type="molecule type" value="Genomic_DNA"/>
</dbReference>
<evidence type="ECO:0000313" key="2">
    <source>
        <dbReference type="Proteomes" id="UP000218807"/>
    </source>
</evidence>
<name>A0A2A5KIR3_9HYPH</name>
<dbReference type="Pfam" id="PF04891">
    <property type="entry name" value="NifQ"/>
    <property type="match status" value="1"/>
</dbReference>
<dbReference type="InterPro" id="IPR006975">
    <property type="entry name" value="NifQ"/>
</dbReference>
<reference evidence="1 2" key="1">
    <citation type="submission" date="2017-09" db="EMBL/GenBank/DDBJ databases">
        <title>Comparative genomics of rhizobia isolated from Phaseolus vulgaris in China.</title>
        <authorList>
            <person name="Tong W."/>
        </authorList>
    </citation>
    <scope>NUCLEOTIDE SEQUENCE [LARGE SCALE GENOMIC DNA]</scope>
    <source>
        <strain evidence="1 2">L101</strain>
    </source>
</reference>
<proteinExistence type="predicted"/>
<evidence type="ECO:0000313" key="1">
    <source>
        <dbReference type="EMBL" id="PCK76877.1"/>
    </source>
</evidence>
<organism evidence="1 2">
    <name type="scientific">Rhizobium sophoriradicis</name>
    <dbReference type="NCBI Taxonomy" id="1535245"/>
    <lineage>
        <taxon>Bacteria</taxon>
        <taxon>Pseudomonadati</taxon>
        <taxon>Pseudomonadota</taxon>
        <taxon>Alphaproteobacteria</taxon>
        <taxon>Hyphomicrobiales</taxon>
        <taxon>Rhizobiaceae</taxon>
        <taxon>Rhizobium/Agrobacterium group</taxon>
        <taxon>Rhizobium</taxon>
    </lineage>
</organism>
<dbReference type="Proteomes" id="UP000218807">
    <property type="component" value="Unassembled WGS sequence"/>
</dbReference>
<dbReference type="AlphaFoldDB" id="A0A2A5KIR3"/>